<proteinExistence type="predicted"/>
<sequence length="115" mass="12036">MTTVILDVRSLADSLSDVASTMASGAAESAPRISFATPELLWEVLTAERWALHKAIGGAGPISIGEVAARKGRDEAAVRGDLEALLRAGILDTAGEGCIEFPYDTVKVELLLRAA</sequence>
<keyword evidence="1" id="KW-0238">DNA-binding</keyword>
<name>A0ABV4BL87_9GAMM</name>
<dbReference type="EMBL" id="JBDKXB010000017">
    <property type="protein sequence ID" value="MEY6433210.1"/>
    <property type="molecule type" value="Genomic_DNA"/>
</dbReference>
<comment type="caution">
    <text evidence="1">The sequence shown here is derived from an EMBL/GenBank/DDBJ whole genome shotgun (WGS) entry which is preliminary data.</text>
</comment>
<reference evidence="1 2" key="1">
    <citation type="submission" date="2024-05" db="EMBL/GenBank/DDBJ databases">
        <title>Genome Sequence and Characterization of the New Strain Purple Sulfur Bacterium of Genus Thioalkalicoccus.</title>
        <authorList>
            <person name="Bryantseva I.A."/>
            <person name="Kyndt J.A."/>
            <person name="Imhoff J.F."/>
        </authorList>
    </citation>
    <scope>NUCLEOTIDE SEQUENCE [LARGE SCALE GENOMIC DNA]</scope>
    <source>
        <strain evidence="1 2">Um2</strain>
    </source>
</reference>
<dbReference type="GO" id="GO:0003677">
    <property type="term" value="F:DNA binding"/>
    <property type="evidence" value="ECO:0007669"/>
    <property type="project" value="UniProtKB-KW"/>
</dbReference>
<gene>
    <name evidence="1" type="ORF">ABC977_12440</name>
</gene>
<evidence type="ECO:0000313" key="1">
    <source>
        <dbReference type="EMBL" id="MEY6433210.1"/>
    </source>
</evidence>
<evidence type="ECO:0000313" key="2">
    <source>
        <dbReference type="Proteomes" id="UP001564408"/>
    </source>
</evidence>
<keyword evidence="2" id="KW-1185">Reference proteome</keyword>
<organism evidence="1 2">
    <name type="scientific">Thioalkalicoccus limnaeus</name>
    <dbReference type="NCBI Taxonomy" id="120681"/>
    <lineage>
        <taxon>Bacteria</taxon>
        <taxon>Pseudomonadati</taxon>
        <taxon>Pseudomonadota</taxon>
        <taxon>Gammaproteobacteria</taxon>
        <taxon>Chromatiales</taxon>
        <taxon>Chromatiaceae</taxon>
        <taxon>Thioalkalicoccus</taxon>
    </lineage>
</organism>
<dbReference type="Proteomes" id="UP001564408">
    <property type="component" value="Unassembled WGS sequence"/>
</dbReference>
<dbReference type="Pfam" id="PF25212">
    <property type="entry name" value="HVO_A0114"/>
    <property type="match status" value="1"/>
</dbReference>
<protein>
    <submittedName>
        <fullName evidence="1">DNA-binding protein</fullName>
    </submittedName>
</protein>
<dbReference type="RefSeq" id="WP_369667594.1">
    <property type="nucleotide sequence ID" value="NZ_JBDKXB010000017.1"/>
</dbReference>
<accession>A0ABV4BL87</accession>